<name>A0A5B7KMW8_PORTR</name>
<comment type="caution">
    <text evidence="1">The sequence shown here is derived from an EMBL/GenBank/DDBJ whole genome shotgun (WGS) entry which is preliminary data.</text>
</comment>
<evidence type="ECO:0000313" key="2">
    <source>
        <dbReference type="Proteomes" id="UP000324222"/>
    </source>
</evidence>
<reference evidence="1 2" key="1">
    <citation type="submission" date="2019-05" db="EMBL/GenBank/DDBJ databases">
        <title>Another draft genome of Portunus trituberculatus and its Hox gene families provides insights of decapod evolution.</title>
        <authorList>
            <person name="Jeong J.-H."/>
            <person name="Song I."/>
            <person name="Kim S."/>
            <person name="Choi T."/>
            <person name="Kim D."/>
            <person name="Ryu S."/>
            <person name="Kim W."/>
        </authorList>
    </citation>
    <scope>NUCLEOTIDE SEQUENCE [LARGE SCALE GENOMIC DNA]</scope>
    <source>
        <tissue evidence="1">Muscle</tissue>
    </source>
</reference>
<accession>A0A5B7KMW8</accession>
<evidence type="ECO:0000313" key="1">
    <source>
        <dbReference type="EMBL" id="MPD06738.1"/>
    </source>
</evidence>
<sequence>MAAVFRPRSSSLLSALHHGTYRPLHHCTPQQYVRDTTRCLPRGDGWRWSCQ</sequence>
<dbReference type="Proteomes" id="UP000324222">
    <property type="component" value="Unassembled WGS sequence"/>
</dbReference>
<protein>
    <submittedName>
        <fullName evidence="1">Uncharacterized protein</fullName>
    </submittedName>
</protein>
<organism evidence="1 2">
    <name type="scientific">Portunus trituberculatus</name>
    <name type="common">Swimming crab</name>
    <name type="synonym">Neptunus trituberculatus</name>
    <dbReference type="NCBI Taxonomy" id="210409"/>
    <lineage>
        <taxon>Eukaryota</taxon>
        <taxon>Metazoa</taxon>
        <taxon>Ecdysozoa</taxon>
        <taxon>Arthropoda</taxon>
        <taxon>Crustacea</taxon>
        <taxon>Multicrustacea</taxon>
        <taxon>Malacostraca</taxon>
        <taxon>Eumalacostraca</taxon>
        <taxon>Eucarida</taxon>
        <taxon>Decapoda</taxon>
        <taxon>Pleocyemata</taxon>
        <taxon>Brachyura</taxon>
        <taxon>Eubrachyura</taxon>
        <taxon>Portunoidea</taxon>
        <taxon>Portunidae</taxon>
        <taxon>Portuninae</taxon>
        <taxon>Portunus</taxon>
    </lineage>
</organism>
<proteinExistence type="predicted"/>
<dbReference type="AlphaFoldDB" id="A0A5B7KMW8"/>
<keyword evidence="2" id="KW-1185">Reference proteome</keyword>
<gene>
    <name evidence="1" type="ORF">E2C01_102563</name>
</gene>
<dbReference type="EMBL" id="VSRR010152770">
    <property type="protein sequence ID" value="MPD06738.1"/>
    <property type="molecule type" value="Genomic_DNA"/>
</dbReference>